<reference evidence="1" key="1">
    <citation type="journal article" date="2020" name="Nature">
        <title>Giant virus diversity and host interactions through global metagenomics.</title>
        <authorList>
            <person name="Schulz F."/>
            <person name="Roux S."/>
            <person name="Paez-Espino D."/>
            <person name="Jungbluth S."/>
            <person name="Walsh D.A."/>
            <person name="Denef V.J."/>
            <person name="McMahon K.D."/>
            <person name="Konstantinidis K.T."/>
            <person name="Eloe-Fadrosh E.A."/>
            <person name="Kyrpides N.C."/>
            <person name="Woyke T."/>
        </authorList>
    </citation>
    <scope>NUCLEOTIDE SEQUENCE</scope>
    <source>
        <strain evidence="1">GVMAG-M-3300025860-20</strain>
    </source>
</reference>
<proteinExistence type="predicted"/>
<name>A0A6C0JAI1_9ZZZZ</name>
<evidence type="ECO:0000313" key="1">
    <source>
        <dbReference type="EMBL" id="QHU00948.1"/>
    </source>
</evidence>
<dbReference type="EMBL" id="MN740331">
    <property type="protein sequence ID" value="QHU00948.1"/>
    <property type="molecule type" value="Genomic_DNA"/>
</dbReference>
<dbReference type="AlphaFoldDB" id="A0A6C0JAI1"/>
<sequence>MSKSTTCSSWFCYEKSSTKYCNYHKCTGNNGHCINKRNKCNLHNNLSCNNKIIDTEYPVICPEYHDGTKPQCTKCTCNFTSCINSITIDQIYCNEHKSHDKCTEKLKTKYAKRLLLNKKGKLTRRCPGDPIKILPTKDIQKLVIMATTVKCKSDSCKYRSNSTTQLCDYHRCTGKINSLDCKTERLKCTEHVNELCGNKIFDRKIRPIYCPEYHDGTKQQCIKCTCNYTSCNNSIIIEQLYCDTHSDLFKPEYTDFLECYEERLYRNQSGNISRRGPNDPYNYSIMGLF</sequence>
<protein>
    <submittedName>
        <fullName evidence="1">Uncharacterized protein</fullName>
    </submittedName>
</protein>
<accession>A0A6C0JAI1</accession>
<organism evidence="1">
    <name type="scientific">viral metagenome</name>
    <dbReference type="NCBI Taxonomy" id="1070528"/>
    <lineage>
        <taxon>unclassified sequences</taxon>
        <taxon>metagenomes</taxon>
        <taxon>organismal metagenomes</taxon>
    </lineage>
</organism>